<dbReference type="InterPro" id="IPR013824">
    <property type="entry name" value="Topo_IA_cen_sub1"/>
</dbReference>
<feature type="site" description="Interaction with DNA" evidence="8">
    <location>
        <position position="171"/>
    </location>
</feature>
<evidence type="ECO:0000256" key="9">
    <source>
        <dbReference type="SAM" id="MobiDB-lite"/>
    </source>
</evidence>
<dbReference type="PROSITE" id="PS00396">
    <property type="entry name" value="TOPO_IA_1"/>
    <property type="match status" value="1"/>
</dbReference>
<dbReference type="InterPro" id="IPR034149">
    <property type="entry name" value="TOPRIM_TopoI"/>
</dbReference>
<evidence type="ECO:0000256" key="3">
    <source>
        <dbReference type="ARBA" id="ARBA00022723"/>
    </source>
</evidence>
<evidence type="ECO:0000256" key="2">
    <source>
        <dbReference type="ARBA" id="ARBA00009446"/>
    </source>
</evidence>
<name>A0ABP4GV54_9PSEU</name>
<evidence type="ECO:0000256" key="5">
    <source>
        <dbReference type="ARBA" id="ARBA00023029"/>
    </source>
</evidence>
<feature type="compositionally biased region" description="Low complexity" evidence="9">
    <location>
        <begin position="941"/>
        <end position="983"/>
    </location>
</feature>
<evidence type="ECO:0000256" key="4">
    <source>
        <dbReference type="ARBA" id="ARBA00022842"/>
    </source>
</evidence>
<feature type="compositionally biased region" description="Basic and acidic residues" evidence="9">
    <location>
        <begin position="737"/>
        <end position="753"/>
    </location>
</feature>
<dbReference type="EC" id="5.6.2.1" evidence="8"/>
<evidence type="ECO:0000259" key="11">
    <source>
        <dbReference type="PROSITE" id="PS52039"/>
    </source>
</evidence>
<dbReference type="InterPro" id="IPR013497">
    <property type="entry name" value="Topo_IA_cen"/>
</dbReference>
<keyword evidence="13" id="KW-1185">Reference proteome</keyword>
<evidence type="ECO:0000256" key="7">
    <source>
        <dbReference type="ARBA" id="ARBA00023235"/>
    </source>
</evidence>
<accession>A0ABP4GV54</accession>
<dbReference type="CDD" id="cd00186">
    <property type="entry name" value="TOP1Ac"/>
    <property type="match status" value="1"/>
</dbReference>
<dbReference type="Proteomes" id="UP001500653">
    <property type="component" value="Unassembled WGS sequence"/>
</dbReference>
<dbReference type="PANTHER" id="PTHR42785:SF1">
    <property type="entry name" value="DNA TOPOISOMERASE"/>
    <property type="match status" value="1"/>
</dbReference>
<keyword evidence="6 8" id="KW-0238">DNA-binding</keyword>
<feature type="compositionally biased region" description="Basic and acidic residues" evidence="9">
    <location>
        <begin position="909"/>
        <end position="931"/>
    </location>
</feature>
<keyword evidence="4" id="KW-0460">Magnesium</keyword>
<dbReference type="InterPro" id="IPR028612">
    <property type="entry name" value="Topoisom_1_IA"/>
</dbReference>
<dbReference type="Pfam" id="PF13368">
    <property type="entry name" value="Toprim_C_rpt"/>
    <property type="match status" value="4"/>
</dbReference>
<comment type="subunit">
    <text evidence="8">Monomer.</text>
</comment>
<dbReference type="InterPro" id="IPR003602">
    <property type="entry name" value="Topo_IA_DNA-bd_dom"/>
</dbReference>
<feature type="domain" description="Topo IA-type catalytic" evidence="11">
    <location>
        <begin position="157"/>
        <end position="613"/>
    </location>
</feature>
<dbReference type="NCBIfam" id="TIGR01051">
    <property type="entry name" value="topA_bact"/>
    <property type="match status" value="1"/>
</dbReference>
<dbReference type="PROSITE" id="PS52039">
    <property type="entry name" value="TOPO_IA_2"/>
    <property type="match status" value="1"/>
</dbReference>
<feature type="compositionally biased region" description="Low complexity" evidence="9">
    <location>
        <begin position="991"/>
        <end position="1049"/>
    </location>
</feature>
<dbReference type="SMART" id="SM00493">
    <property type="entry name" value="TOPRIM"/>
    <property type="match status" value="1"/>
</dbReference>
<dbReference type="InterPro" id="IPR025589">
    <property type="entry name" value="Toprim_C_rpt"/>
</dbReference>
<dbReference type="Gene3D" id="1.10.290.10">
    <property type="entry name" value="Topoisomerase I, domain 4"/>
    <property type="match status" value="1"/>
</dbReference>
<feature type="region of interest" description="Disordered" evidence="9">
    <location>
        <begin position="812"/>
        <end position="840"/>
    </location>
</feature>
<feature type="site" description="Interaction with DNA" evidence="8">
    <location>
        <position position="168"/>
    </location>
</feature>
<dbReference type="InterPro" id="IPR023405">
    <property type="entry name" value="Topo_IA_core_domain"/>
</dbReference>
<evidence type="ECO:0000256" key="6">
    <source>
        <dbReference type="ARBA" id="ARBA00023125"/>
    </source>
</evidence>
<feature type="site" description="Interaction with DNA" evidence="8">
    <location>
        <position position="176"/>
    </location>
</feature>
<dbReference type="InterPro" id="IPR013825">
    <property type="entry name" value="Topo_IA_cen_sub2"/>
</dbReference>
<dbReference type="SUPFAM" id="SSF56712">
    <property type="entry name" value="Prokaryotic type I DNA topoisomerase"/>
    <property type="match status" value="1"/>
</dbReference>
<dbReference type="HAMAP" id="MF_00952">
    <property type="entry name" value="Topoisom_1_prok"/>
    <property type="match status" value="1"/>
</dbReference>
<organism evidence="12 13">
    <name type="scientific">Prauserella halophila</name>
    <dbReference type="NCBI Taxonomy" id="185641"/>
    <lineage>
        <taxon>Bacteria</taxon>
        <taxon>Bacillati</taxon>
        <taxon>Actinomycetota</taxon>
        <taxon>Actinomycetes</taxon>
        <taxon>Pseudonocardiales</taxon>
        <taxon>Pseudonocardiaceae</taxon>
        <taxon>Prauserella</taxon>
    </lineage>
</organism>
<dbReference type="SMART" id="SM00436">
    <property type="entry name" value="TOP1Bc"/>
    <property type="match status" value="1"/>
</dbReference>
<evidence type="ECO:0000259" key="10">
    <source>
        <dbReference type="PROSITE" id="PS50880"/>
    </source>
</evidence>
<evidence type="ECO:0000313" key="13">
    <source>
        <dbReference type="Proteomes" id="UP001500653"/>
    </source>
</evidence>
<feature type="site" description="Interaction with DNA" evidence="8">
    <location>
        <position position="544"/>
    </location>
</feature>
<dbReference type="InterPro" id="IPR000380">
    <property type="entry name" value="Topo_IA"/>
</dbReference>
<dbReference type="CDD" id="cd03363">
    <property type="entry name" value="TOPRIM_TopoIA_TopoI"/>
    <property type="match status" value="1"/>
</dbReference>
<evidence type="ECO:0000313" key="12">
    <source>
        <dbReference type="EMBL" id="GAA1238125.1"/>
    </source>
</evidence>
<dbReference type="PANTHER" id="PTHR42785">
    <property type="entry name" value="DNA TOPOISOMERASE, TYPE IA, CORE"/>
    <property type="match status" value="1"/>
</dbReference>
<feature type="site" description="Interaction with DNA" evidence="8">
    <location>
        <position position="48"/>
    </location>
</feature>
<dbReference type="InterPro" id="IPR005733">
    <property type="entry name" value="TopoI_bac-type"/>
</dbReference>
<dbReference type="InterPro" id="IPR006171">
    <property type="entry name" value="TOPRIM_dom"/>
</dbReference>
<dbReference type="InterPro" id="IPR023406">
    <property type="entry name" value="Topo_IA_AS"/>
</dbReference>
<reference evidence="13" key="1">
    <citation type="journal article" date="2019" name="Int. J. Syst. Evol. Microbiol.">
        <title>The Global Catalogue of Microorganisms (GCM) 10K type strain sequencing project: providing services to taxonomists for standard genome sequencing and annotation.</title>
        <authorList>
            <consortium name="The Broad Institute Genomics Platform"/>
            <consortium name="The Broad Institute Genome Sequencing Center for Infectious Disease"/>
            <person name="Wu L."/>
            <person name="Ma J."/>
        </authorList>
    </citation>
    <scope>NUCLEOTIDE SEQUENCE [LARGE SCALE GENOMIC DNA]</scope>
    <source>
        <strain evidence="13">JCM 13023</strain>
    </source>
</reference>
<proteinExistence type="inferred from homology"/>
<keyword evidence="7 8" id="KW-0413">Isomerase</keyword>
<comment type="caution">
    <text evidence="12">The sequence shown here is derived from an EMBL/GenBank/DDBJ whole genome shotgun (WGS) entry which is preliminary data.</text>
</comment>
<feature type="domain" description="Toprim" evidence="10">
    <location>
        <begin position="18"/>
        <end position="142"/>
    </location>
</feature>
<comment type="function">
    <text evidence="8">Releases the supercoiling and torsional tension of DNA, which is introduced during the DNA replication and transcription, by transiently cleaving and rejoining one strand of the DNA duplex. Introduces a single-strand break via transesterification at a target site in duplex DNA. The scissile phosphodiester is attacked by the catalytic tyrosine of the enzyme, resulting in the formation of a DNA-(5'-phosphotyrosyl)-enzyme intermediate and the expulsion of a 3'-OH DNA strand. The free DNA strand then undergoes passage around the unbroken strand, thus removing DNA supercoils. Finally, in the religation step, the DNA 3'-OH attacks the covalent intermediate to expel the active-site tyrosine and restore the DNA phosphodiester backbone.</text>
</comment>
<dbReference type="SMART" id="SM00437">
    <property type="entry name" value="TOP1Ac"/>
    <property type="match status" value="1"/>
</dbReference>
<feature type="region of interest" description="Disordered" evidence="9">
    <location>
        <begin position="1"/>
        <end position="20"/>
    </location>
</feature>
<feature type="region of interest" description="Interaction with DNA" evidence="8">
    <location>
        <begin position="191"/>
        <end position="196"/>
    </location>
</feature>
<dbReference type="Gene3D" id="2.70.20.10">
    <property type="entry name" value="Topoisomerase I, domain 3"/>
    <property type="match status" value="1"/>
</dbReference>
<feature type="region of interest" description="Disordered" evidence="9">
    <location>
        <begin position="731"/>
        <end position="793"/>
    </location>
</feature>
<feature type="active site" description="O-(5'-phospho-DNA)-tyrosine intermediate" evidence="8">
    <location>
        <position position="340"/>
    </location>
</feature>
<dbReference type="InterPro" id="IPR003601">
    <property type="entry name" value="Topo_IA_2"/>
</dbReference>
<dbReference type="Pfam" id="PF01751">
    <property type="entry name" value="Toprim"/>
    <property type="match status" value="1"/>
</dbReference>
<dbReference type="EMBL" id="BAAALN010000005">
    <property type="protein sequence ID" value="GAA1238125.1"/>
    <property type="molecule type" value="Genomic_DNA"/>
</dbReference>
<keyword evidence="5 8" id="KW-0799">Topoisomerase</keyword>
<dbReference type="PRINTS" id="PR00417">
    <property type="entry name" value="PRTPISMRASEI"/>
</dbReference>
<feature type="site" description="Interaction with DNA" evidence="8">
    <location>
        <position position="183"/>
    </location>
</feature>
<comment type="similarity">
    <text evidence="2 8">Belongs to the type IA topoisomerase family.</text>
</comment>
<sequence length="1049" mass="113907">MAATTRKKNGESSGGGNRRLVIVESPTKARKIAPYLGNGYVVESSRGHIRDLPRGAADVPAKYKGQPWARLGVDVDNDFEPLYIVPADKKSTVTELKGLLKDVDELYLATDPDREGEAIAWHLLEALKPKVPVRRMVFHEVTPEAIRAAAESTRELDPDLVDAQETRRILDRLYGYEVSPVLWKKVMPRLSAGRVQSVATRVVVERERERMRFTSASYWDISATMDAGADAAPQNFPARLTAVDGARVATGRDFSWNGQLKDSSSEVRVLDEAEANRLATALDGADFAVRSVEEKPYTRKPYAPFMTSTLQQEAGRKLRFSSERSMRIAQRLYENGYITYMRTDSTTLSEAALSAARSQATDLYGSEYVSNSPRQYNRKVKNAQEAHEAIRPAGEVFRTPGQAAGELETDEFRLYELIWQRTIASQMADAKGTTMSVKIAGTATGTGEECVFSASGRTITFPGFLKAYVESVDTEEGGEADDKQKRLPQLAEGNNLTAAELDPDGHATSPPARYSEPALVSKLEELGIGRPSTYASIIKTIQDRGYVWKKGSALVPSWVAFSVVGLMERHFERLVDYDFTAAMEDELDRIASGDDKRTSWLSRFYFGGDMGVDGSVGRIGGLKKMVGSGVEDIDAREINSIPMFTDSEGRDVVVRVGRYGPYLEREVDGKSQRANLSDDLPPDELTLEIAEKLFATPQEGRVLGTDPVSGHEIVVKEGRFGPYVTELLPEPEEEQAEQPRAEESGSEQAKAEDASGEQKAGTKTAAKKTTAKKTTKKTDKPKPRTASLLKSMDVAEVTLDDALKLLSLPRVVGTDPESGEEITAQNGRYGPYLKKGTDSRSLATEEQIFDITLEEALKLYAEPKRRGRQAAKPPLMELKADSVSGKPIVVKDGRFGPYVTDGEYNASLRKSDSVEDLTQERAEELLAEKRAKGPAKKPAKKSTTTKSAASDSGTASKSTAAKSTATKSTATKSTAAKSTATKSTAKKETPAKSTTAKSTAAKSGSSKSTSAKSTSSKSTTAKSTAAKSTSSKSTAAKSTASKSTTTAKK</sequence>
<protein>
    <recommendedName>
        <fullName evidence="8">DNA topoisomerase 1</fullName>
        <ecNumber evidence="8">5.6.2.1</ecNumber>
    </recommendedName>
    <alternativeName>
        <fullName evidence="8">DNA topoisomerase I</fullName>
    </alternativeName>
</protein>
<dbReference type="Gene3D" id="3.40.50.140">
    <property type="match status" value="1"/>
</dbReference>
<dbReference type="Pfam" id="PF01131">
    <property type="entry name" value="Topoisom_bac"/>
    <property type="match status" value="1"/>
</dbReference>
<comment type="catalytic activity">
    <reaction evidence="1 8">
        <text>ATP-independent breakage of single-stranded DNA, followed by passage and rejoining.</text>
        <dbReference type="EC" id="5.6.2.1"/>
    </reaction>
</comment>
<dbReference type="Gene3D" id="1.10.460.10">
    <property type="entry name" value="Topoisomerase I, domain 2"/>
    <property type="match status" value="1"/>
</dbReference>
<dbReference type="InterPro" id="IPR013826">
    <property type="entry name" value="Topo_IA_cen_sub3"/>
</dbReference>
<gene>
    <name evidence="8 12" type="primary">topA</name>
    <name evidence="12" type="ORF">GCM10009676_23340</name>
</gene>
<keyword evidence="3" id="KW-0479">Metal-binding</keyword>
<dbReference type="RefSeq" id="WP_253862996.1">
    <property type="nucleotide sequence ID" value="NZ_BAAALN010000005.1"/>
</dbReference>
<dbReference type="PROSITE" id="PS50880">
    <property type="entry name" value="TOPRIM"/>
    <property type="match status" value="1"/>
</dbReference>
<feature type="region of interest" description="Disordered" evidence="9">
    <location>
        <begin position="862"/>
        <end position="1049"/>
    </location>
</feature>
<feature type="site" description="Interaction with DNA" evidence="8">
    <location>
        <position position="167"/>
    </location>
</feature>
<evidence type="ECO:0000256" key="8">
    <source>
        <dbReference type="HAMAP-Rule" id="MF_00952"/>
    </source>
</evidence>
<feature type="site" description="Interaction with DNA" evidence="8">
    <location>
        <position position="342"/>
    </location>
</feature>
<feature type="compositionally biased region" description="Basic residues" evidence="9">
    <location>
        <begin position="765"/>
        <end position="775"/>
    </location>
</feature>
<evidence type="ECO:0000256" key="1">
    <source>
        <dbReference type="ARBA" id="ARBA00000213"/>
    </source>
</evidence>